<dbReference type="AlphaFoldDB" id="A0A965GFE4"/>
<dbReference type="InterPro" id="IPR001173">
    <property type="entry name" value="Glyco_trans_2-like"/>
</dbReference>
<dbReference type="PANTHER" id="PTHR48090:SF7">
    <property type="entry name" value="RFBJ PROTEIN"/>
    <property type="match status" value="1"/>
</dbReference>
<dbReference type="InterPro" id="IPR050256">
    <property type="entry name" value="Glycosyltransferase_2"/>
</dbReference>
<dbReference type="Gene3D" id="3.90.550.10">
    <property type="entry name" value="Spore Coat Polysaccharide Biosynthesis Protein SpsA, Chain A"/>
    <property type="match status" value="1"/>
</dbReference>
<dbReference type="CDD" id="cd04179">
    <property type="entry name" value="DPM_DPG-synthase_like"/>
    <property type="match status" value="1"/>
</dbReference>
<gene>
    <name evidence="2" type="ORF">EBT44_06920</name>
</gene>
<dbReference type="SUPFAM" id="SSF53335">
    <property type="entry name" value="S-adenosyl-L-methionine-dependent methyltransferases"/>
    <property type="match status" value="1"/>
</dbReference>
<dbReference type="Proteomes" id="UP000740727">
    <property type="component" value="Unassembled WGS sequence"/>
</dbReference>
<dbReference type="InterPro" id="IPR029063">
    <property type="entry name" value="SAM-dependent_MTases_sf"/>
</dbReference>
<sequence>EVLVCDDASSDKTTEVGQKYAHSANREDIKIIRHDLNLGYGGNQKFGYEWAIANNFDSVVLIHGDGQYPPEMIEAFVRPIQNGKADVVLGSRMMTKGSARAGGMPMYKFVGNKILTRWQNFITGTDFSEWHCGYRAYSVEGLKSINYLENSDGFDFDTQIILQMNSAGRRVIEIPIPTYYGDEICYVQGLKYARQVSIAVVKHRLKSMGFFASRVSSPEYRFKHDAHSSHGKIKKIIENTYPNKLLDIGCAAGELSEFASQLGHEVVAIDLNQTMKNLGRVIFIQHDLDNGLPSTLAEKFDLVICADVLEHLRTPDKLLYELQDRLTASGRIIASIPNFGNWYPRTRVLLGKFDYDARGILDQSHLRFFTKKSFIRIANIAGYDVTKIWTTGTPFEVMLRGTPTRRVSWKTLLSVLAKIDRGLCRLRANLFAYQFIFELTPKTSRRRTESKN</sequence>
<feature type="non-terminal residue" evidence="2">
    <location>
        <position position="1"/>
    </location>
</feature>
<feature type="domain" description="Glycosyltransferase 2-like" evidence="1">
    <location>
        <begin position="1"/>
        <end position="118"/>
    </location>
</feature>
<proteinExistence type="predicted"/>
<dbReference type="EMBL" id="RFXN01000181">
    <property type="protein sequence ID" value="NBR94535.1"/>
    <property type="molecule type" value="Genomic_DNA"/>
</dbReference>
<reference evidence="2" key="1">
    <citation type="submission" date="2018-10" db="EMBL/GenBank/DDBJ databases">
        <title>Iterative Subtractive Binning of Freshwater Chronoseries Metagenomes Recovers Nearly Complete Genomes from over Four Hundred Novel Species.</title>
        <authorList>
            <person name="Rodriguez-R L.M."/>
            <person name="Tsementzi D."/>
            <person name="Luo C."/>
            <person name="Konstantinidis K.T."/>
        </authorList>
    </citation>
    <scope>NUCLEOTIDE SEQUENCE</scope>
    <source>
        <strain evidence="2">WB5_2A_028</strain>
    </source>
</reference>
<evidence type="ECO:0000313" key="2">
    <source>
        <dbReference type="EMBL" id="NBR94535.1"/>
    </source>
</evidence>
<dbReference type="InterPro" id="IPR029044">
    <property type="entry name" value="Nucleotide-diphossugar_trans"/>
</dbReference>
<dbReference type="Pfam" id="PF13489">
    <property type="entry name" value="Methyltransf_23"/>
    <property type="match status" value="1"/>
</dbReference>
<evidence type="ECO:0000313" key="3">
    <source>
        <dbReference type="Proteomes" id="UP000740727"/>
    </source>
</evidence>
<dbReference type="Gene3D" id="3.40.50.150">
    <property type="entry name" value="Vaccinia Virus protein VP39"/>
    <property type="match status" value="1"/>
</dbReference>
<organism evidence="2 3">
    <name type="scientific">Candidatus Fonsibacter lacus</name>
    <dbReference type="NCBI Taxonomy" id="2576439"/>
    <lineage>
        <taxon>Bacteria</taxon>
        <taxon>Pseudomonadati</taxon>
        <taxon>Pseudomonadota</taxon>
        <taxon>Alphaproteobacteria</taxon>
        <taxon>Candidatus Pelagibacterales</taxon>
        <taxon>Candidatus Pelagibacterales incertae sedis</taxon>
        <taxon>Candidatus Fonsibacter</taxon>
    </lineage>
</organism>
<dbReference type="Pfam" id="PF00535">
    <property type="entry name" value="Glycos_transf_2"/>
    <property type="match status" value="1"/>
</dbReference>
<dbReference type="CDD" id="cd02440">
    <property type="entry name" value="AdoMet_MTases"/>
    <property type="match status" value="1"/>
</dbReference>
<comment type="caution">
    <text evidence="2">The sequence shown here is derived from an EMBL/GenBank/DDBJ whole genome shotgun (WGS) entry which is preliminary data.</text>
</comment>
<name>A0A965GFE4_9PROT</name>
<evidence type="ECO:0000259" key="1">
    <source>
        <dbReference type="Pfam" id="PF00535"/>
    </source>
</evidence>
<dbReference type="SUPFAM" id="SSF53448">
    <property type="entry name" value="Nucleotide-diphospho-sugar transferases"/>
    <property type="match status" value="1"/>
</dbReference>
<dbReference type="PANTHER" id="PTHR48090">
    <property type="entry name" value="UNDECAPRENYL-PHOSPHATE 4-DEOXY-4-FORMAMIDO-L-ARABINOSE TRANSFERASE-RELATED"/>
    <property type="match status" value="1"/>
</dbReference>
<protein>
    <submittedName>
        <fullName evidence="2">Glycosyltransferase</fullName>
    </submittedName>
</protein>
<accession>A0A965GFE4</accession>